<proteinExistence type="predicted"/>
<sequence length="776" mass="85864">MSGKRLLATQPLLGPVAGRSLSAPRSMPTFKPVPFKREKFLSIKTRTADAFFGTRRRMLERSAAITEQLSAKKSNQNPLSAVPARSSNENSRNSVEDSGTPSRSEVLMFGPPLTSQQADEINAWNRNLLGLEGMQGFVLMDELVYEAVLRNIRIGAYPHALNWLEKAASEGRVPIPTTVMQGLCVFINSVLSVLPASNASFAVANGVLLQTVSTLETTLGTSGDPLKEVKKDNVTCDEPVGENAPLRIFGTSPFARHIFRELYIPVWKCLQQLGLFTSMGRITEDVFDKGHRDLLGMEVIRLLKIIQHNDSASCDGGCTNFDPEKALPARRAFADLLLALAQCAAEAKEVNFLLHLQSVFCVLFAEPCRQIDSNPSDCGATLYGWRLRRKLWCGEGGEEEWLCRFANDFLSTVFYGRLAHRSELMLVKCIRVMDSAALVDVGAEENGKFVENESRSDDRSTCGDSQGPEQPVPSTSAPERGVDQVLWEMLKNETSLLNDAITYAGLLFYGEGGSLFSCNFSDTSRFSQAELEWLKVHSVMLRRCERGENVVKELCDLILPGAAVARCLERCGDCVEDQQCLLGLVVETVLSVAAASLEAVLERGSFILKSVRQLLLRVEEVGTVGSQRLLLPPYSVGCVMVSLCPLLLFGKVDSTKHLEEQEGLNEECGPVFSRLEAVRLLKDLMPSVVEQSVTFGDVYSGILVALSVAEMWEEVMQLLTHLDKAHEADATDRQCHGICSALVDQRVWAWLFRRARDAGEVNICLFLRSRREQLFY</sequence>
<organism evidence="2">
    <name type="scientific">Trypanosoma congolense (strain IL3000)</name>
    <dbReference type="NCBI Taxonomy" id="1068625"/>
    <lineage>
        <taxon>Eukaryota</taxon>
        <taxon>Discoba</taxon>
        <taxon>Euglenozoa</taxon>
        <taxon>Kinetoplastea</taxon>
        <taxon>Metakinetoplastina</taxon>
        <taxon>Trypanosomatida</taxon>
        <taxon>Trypanosomatidae</taxon>
        <taxon>Trypanosoma</taxon>
        <taxon>Nannomonas</taxon>
    </lineage>
</organism>
<feature type="compositionally biased region" description="Polar residues" evidence="1">
    <location>
        <begin position="69"/>
        <end position="79"/>
    </location>
</feature>
<accession>G0V1U1</accession>
<evidence type="ECO:0000256" key="1">
    <source>
        <dbReference type="SAM" id="MobiDB-lite"/>
    </source>
</evidence>
<dbReference type="EMBL" id="HE575324">
    <property type="protein sequence ID" value="CCC95612.1"/>
    <property type="molecule type" value="Genomic_DNA"/>
</dbReference>
<feature type="region of interest" description="Disordered" evidence="1">
    <location>
        <begin position="69"/>
        <end position="106"/>
    </location>
</feature>
<dbReference type="AlphaFoldDB" id="G0V1U1"/>
<feature type="region of interest" description="Disordered" evidence="1">
    <location>
        <begin position="450"/>
        <end position="478"/>
    </location>
</feature>
<reference evidence="2" key="1">
    <citation type="journal article" date="2012" name="Proc. Natl. Acad. Sci. U.S.A.">
        <title>Antigenic diversity is generated by distinct evolutionary mechanisms in African trypanosome species.</title>
        <authorList>
            <person name="Jackson A.P."/>
            <person name="Berry A."/>
            <person name="Aslett M."/>
            <person name="Allison H.C."/>
            <person name="Burton P."/>
            <person name="Vavrova-Anderson J."/>
            <person name="Brown R."/>
            <person name="Browne H."/>
            <person name="Corton N."/>
            <person name="Hauser H."/>
            <person name="Gamble J."/>
            <person name="Gilderthorp R."/>
            <person name="Marcello L."/>
            <person name="McQuillan J."/>
            <person name="Otto T.D."/>
            <person name="Quail M.A."/>
            <person name="Sanders M.J."/>
            <person name="van Tonder A."/>
            <person name="Ginger M.L."/>
            <person name="Field M.C."/>
            <person name="Barry J.D."/>
            <person name="Hertz-Fowler C."/>
            <person name="Berriman M."/>
        </authorList>
    </citation>
    <scope>NUCLEOTIDE SEQUENCE</scope>
    <source>
        <strain evidence="2">IL3000</strain>
    </source>
</reference>
<feature type="compositionally biased region" description="Polar residues" evidence="1">
    <location>
        <begin position="462"/>
        <end position="477"/>
    </location>
</feature>
<feature type="compositionally biased region" description="Low complexity" evidence="1">
    <location>
        <begin position="85"/>
        <end position="98"/>
    </location>
</feature>
<gene>
    <name evidence="2" type="ORF">TCIL3000_11_10890</name>
</gene>
<feature type="compositionally biased region" description="Basic and acidic residues" evidence="1">
    <location>
        <begin position="450"/>
        <end position="461"/>
    </location>
</feature>
<protein>
    <submittedName>
        <fullName evidence="2">Uncharacterized protein TCIL3000_11_10890</fullName>
    </submittedName>
</protein>
<name>G0V1U1_TRYCI</name>
<dbReference type="VEuPathDB" id="TriTrypDB:TcIL3000.11.10890"/>
<evidence type="ECO:0000313" key="2">
    <source>
        <dbReference type="EMBL" id="CCC95612.1"/>
    </source>
</evidence>